<comment type="function">
    <text evidence="10">Part of a membrane-bound complex that couples electron transfer with translocation of ions across the membrane.</text>
</comment>
<keyword evidence="8 10" id="KW-1133">Transmembrane helix</keyword>
<evidence type="ECO:0000256" key="6">
    <source>
        <dbReference type="ARBA" id="ARBA00022967"/>
    </source>
</evidence>
<feature type="transmembrane region" description="Helical" evidence="10">
    <location>
        <begin position="233"/>
        <end position="249"/>
    </location>
</feature>
<dbReference type="GO" id="GO:0005886">
    <property type="term" value="C:plasma membrane"/>
    <property type="evidence" value="ECO:0007669"/>
    <property type="project" value="UniProtKB-SubCell"/>
</dbReference>
<evidence type="ECO:0000313" key="11">
    <source>
        <dbReference type="EMBL" id="SFK26920.1"/>
    </source>
</evidence>
<evidence type="ECO:0000256" key="4">
    <source>
        <dbReference type="ARBA" id="ARBA00022643"/>
    </source>
</evidence>
<keyword evidence="2 10" id="KW-0597">Phosphoprotein</keyword>
<feature type="transmembrane region" description="Helical" evidence="10">
    <location>
        <begin position="311"/>
        <end position="329"/>
    </location>
</feature>
<dbReference type="PANTHER" id="PTHR30578:SF0">
    <property type="entry name" value="ION-TRANSLOCATING OXIDOREDUCTASE COMPLEX SUBUNIT D"/>
    <property type="match status" value="1"/>
</dbReference>
<feature type="transmembrane region" description="Helical" evidence="10">
    <location>
        <begin position="288"/>
        <end position="305"/>
    </location>
</feature>
<feature type="transmembrane region" description="Helical" evidence="10">
    <location>
        <begin position="208"/>
        <end position="226"/>
    </location>
</feature>
<dbReference type="EMBL" id="FOSC01000014">
    <property type="protein sequence ID" value="SFK26920.1"/>
    <property type="molecule type" value="Genomic_DNA"/>
</dbReference>
<keyword evidence="1 10" id="KW-0813">Transport</keyword>
<name>A0A1I3Y5C5_9GAMM</name>
<dbReference type="OrthoDB" id="9776359at2"/>
<dbReference type="NCBIfam" id="TIGR01946">
    <property type="entry name" value="rnfD"/>
    <property type="match status" value="1"/>
</dbReference>
<keyword evidence="9 10" id="KW-0472">Membrane</keyword>
<dbReference type="RefSeq" id="WP_091706557.1">
    <property type="nucleotide sequence ID" value="NZ_BMYN01000014.1"/>
</dbReference>
<dbReference type="NCBIfam" id="NF002011">
    <property type="entry name" value="PRK00816.1"/>
    <property type="match status" value="1"/>
</dbReference>
<organism evidence="11 12">
    <name type="scientific">Marinobacter persicus</name>
    <dbReference type="NCBI Taxonomy" id="930118"/>
    <lineage>
        <taxon>Bacteria</taxon>
        <taxon>Pseudomonadati</taxon>
        <taxon>Pseudomonadota</taxon>
        <taxon>Gammaproteobacteria</taxon>
        <taxon>Pseudomonadales</taxon>
        <taxon>Marinobacteraceae</taxon>
        <taxon>Marinobacter</taxon>
    </lineage>
</organism>
<dbReference type="InterPro" id="IPR004338">
    <property type="entry name" value="NqrB/RnfD"/>
</dbReference>
<dbReference type="Proteomes" id="UP000199445">
    <property type="component" value="Unassembled WGS sequence"/>
</dbReference>
<keyword evidence="4 10" id="KW-0288">FMN</keyword>
<evidence type="ECO:0000256" key="3">
    <source>
        <dbReference type="ARBA" id="ARBA00022630"/>
    </source>
</evidence>
<keyword evidence="5 10" id="KW-0812">Transmembrane</keyword>
<sequence length="350" mass="37524">MAFVQQSSPHAHNARPTSRVMLWVIIAALPGLLAQTLFFGWGNLINVVWCIALALACEGAFLRLRGKPVVFFLKDNTAAVTGLLLGLSLPQFAPWWVSGIAVISAIIMAKQLYGGLGANPFNPAMVGYALVLVSFPVAMTTNWAEAAGLFGGAPGFGETLGRIFSASQTSIDGWTMATPLDEYKHKVANHTAVEILNHPTFGDWVARGWEWVNLAFLAGGLLLIGLRIITWHIPVAMLAGLTIMSLAFGNNPDQYASVQLQLLAGGTMLGAFFIATDPVSAATSHQGKLIYGAGIGILIYVIRAWGNYPDAVAFSVLLMNFAVPFIDYYTPPRTYGHHKARRGVPGRNGG</sequence>
<dbReference type="HAMAP" id="MF_00462">
    <property type="entry name" value="RsxD_RnfD"/>
    <property type="match status" value="1"/>
</dbReference>
<comment type="subunit">
    <text evidence="10">The complex is composed of six subunits: RnfA, RnfB, RnfC, RnfD, RnfE and RnfG.</text>
</comment>
<keyword evidence="10" id="KW-1003">Cell membrane</keyword>
<evidence type="ECO:0000313" key="12">
    <source>
        <dbReference type="Proteomes" id="UP000199445"/>
    </source>
</evidence>
<dbReference type="GO" id="GO:0022900">
    <property type="term" value="P:electron transport chain"/>
    <property type="evidence" value="ECO:0007669"/>
    <property type="project" value="UniProtKB-UniRule"/>
</dbReference>
<reference evidence="11 12" key="1">
    <citation type="submission" date="2016-10" db="EMBL/GenBank/DDBJ databases">
        <authorList>
            <person name="de Groot N.N."/>
        </authorList>
    </citation>
    <scope>NUCLEOTIDE SEQUENCE [LARGE SCALE GENOMIC DNA]</scope>
    <source>
        <strain evidence="11 12">IBRC-M 10445</strain>
    </source>
</reference>
<keyword evidence="6 10" id="KW-1278">Translocase</keyword>
<feature type="transmembrane region" description="Helical" evidence="10">
    <location>
        <begin position="20"/>
        <end position="38"/>
    </location>
</feature>
<dbReference type="EC" id="7.-.-.-" evidence="10"/>
<comment type="subcellular location">
    <subcellularLocation>
        <location evidence="10">Cell inner membrane</location>
        <topology evidence="10">Multi-pass membrane protein</topology>
    </subcellularLocation>
</comment>
<keyword evidence="12" id="KW-1185">Reference proteome</keyword>
<dbReference type="AlphaFoldDB" id="A0A1I3Y5C5"/>
<dbReference type="InterPro" id="IPR011303">
    <property type="entry name" value="RnfD_bac"/>
</dbReference>
<feature type="transmembrane region" description="Helical" evidence="10">
    <location>
        <begin position="44"/>
        <end position="62"/>
    </location>
</feature>
<keyword evidence="3 10" id="KW-0285">Flavoprotein</keyword>
<keyword evidence="10" id="KW-0997">Cell inner membrane</keyword>
<evidence type="ECO:0000256" key="9">
    <source>
        <dbReference type="ARBA" id="ARBA00023136"/>
    </source>
</evidence>
<gene>
    <name evidence="10" type="primary">rnfD</name>
    <name evidence="11" type="ORF">SAMN05216429_11426</name>
</gene>
<evidence type="ECO:0000256" key="10">
    <source>
        <dbReference type="HAMAP-Rule" id="MF_00462"/>
    </source>
</evidence>
<evidence type="ECO:0000256" key="5">
    <source>
        <dbReference type="ARBA" id="ARBA00022692"/>
    </source>
</evidence>
<feature type="modified residue" description="FMN phosphoryl threonine" evidence="10">
    <location>
        <position position="178"/>
    </location>
</feature>
<feature type="transmembrane region" description="Helical" evidence="10">
    <location>
        <begin position="69"/>
        <end position="89"/>
    </location>
</feature>
<feature type="transmembrane region" description="Helical" evidence="10">
    <location>
        <begin position="255"/>
        <end position="276"/>
    </location>
</feature>
<keyword evidence="7 10" id="KW-0249">Electron transport</keyword>
<evidence type="ECO:0000256" key="7">
    <source>
        <dbReference type="ARBA" id="ARBA00022982"/>
    </source>
</evidence>
<dbReference type="GO" id="GO:0055085">
    <property type="term" value="P:transmembrane transport"/>
    <property type="evidence" value="ECO:0007669"/>
    <property type="project" value="InterPro"/>
</dbReference>
<evidence type="ECO:0000256" key="8">
    <source>
        <dbReference type="ARBA" id="ARBA00022989"/>
    </source>
</evidence>
<accession>A0A1I3Y5C5</accession>
<evidence type="ECO:0000256" key="1">
    <source>
        <dbReference type="ARBA" id="ARBA00022448"/>
    </source>
</evidence>
<comment type="cofactor">
    <cofactor evidence="10">
        <name>FMN</name>
        <dbReference type="ChEBI" id="CHEBI:58210"/>
    </cofactor>
</comment>
<dbReference type="PANTHER" id="PTHR30578">
    <property type="entry name" value="ELECTRON TRANSPORT COMPLEX PROTEIN RNFD"/>
    <property type="match status" value="1"/>
</dbReference>
<dbReference type="Pfam" id="PF03116">
    <property type="entry name" value="NQR2_RnfD_RnfE"/>
    <property type="match status" value="1"/>
</dbReference>
<protein>
    <recommendedName>
        <fullName evidence="10">Ion-translocating oxidoreductase complex subunit D</fullName>
        <ecNumber evidence="10">7.-.-.-</ecNumber>
    </recommendedName>
    <alternativeName>
        <fullName evidence="10">Rnf electron transport complex subunit D</fullName>
    </alternativeName>
</protein>
<comment type="similarity">
    <text evidence="10">Belongs to the NqrB/RnfD family.</text>
</comment>
<evidence type="ECO:0000256" key="2">
    <source>
        <dbReference type="ARBA" id="ARBA00022553"/>
    </source>
</evidence>
<proteinExistence type="inferred from homology"/>